<dbReference type="EMBL" id="CADEBD010000309">
    <property type="protein sequence ID" value="CAB3240929.1"/>
    <property type="molecule type" value="Genomic_DNA"/>
</dbReference>
<dbReference type="GO" id="GO:0003724">
    <property type="term" value="F:RNA helicase activity"/>
    <property type="evidence" value="ECO:0007669"/>
    <property type="project" value="UniProtKB-EC"/>
</dbReference>
<dbReference type="InterPro" id="IPR027417">
    <property type="entry name" value="P-loop_NTPase"/>
</dbReference>
<dbReference type="OrthoDB" id="434092at2759"/>
<feature type="domain" description="DNA2/NAM7 helicase-like C-terminal" evidence="11">
    <location>
        <begin position="902"/>
        <end position="1094"/>
    </location>
</feature>
<dbReference type="Proteomes" id="UP000494256">
    <property type="component" value="Unassembled WGS sequence"/>
</dbReference>
<evidence type="ECO:0000256" key="8">
    <source>
        <dbReference type="ARBA" id="ARBA00022840"/>
    </source>
</evidence>
<keyword evidence="4" id="KW-0963">Cytoplasm</keyword>
<dbReference type="GO" id="GO:0005737">
    <property type="term" value="C:cytoplasm"/>
    <property type="evidence" value="ECO:0007669"/>
    <property type="project" value="UniProtKB-SubCell"/>
</dbReference>
<keyword evidence="6" id="KW-0378">Hydrolase</keyword>
<evidence type="ECO:0000256" key="4">
    <source>
        <dbReference type="ARBA" id="ARBA00022490"/>
    </source>
</evidence>
<evidence type="ECO:0000259" key="12">
    <source>
        <dbReference type="Pfam" id="PF21634"/>
    </source>
</evidence>
<dbReference type="AlphaFoldDB" id="A0A8S1A8K0"/>
<dbReference type="InterPro" id="IPR041679">
    <property type="entry name" value="DNA2/NAM7-like_C"/>
</dbReference>
<keyword evidence="7" id="KW-0347">Helicase</keyword>
<dbReference type="Pfam" id="PF13087">
    <property type="entry name" value="AAA_12"/>
    <property type="match status" value="1"/>
</dbReference>
<evidence type="ECO:0000259" key="11">
    <source>
        <dbReference type="Pfam" id="PF13087"/>
    </source>
</evidence>
<dbReference type="InterPro" id="IPR047187">
    <property type="entry name" value="SF1_C_Upf1"/>
</dbReference>
<evidence type="ECO:0000256" key="2">
    <source>
        <dbReference type="ARBA" id="ARBA00005601"/>
    </source>
</evidence>
<evidence type="ECO:0000256" key="5">
    <source>
        <dbReference type="ARBA" id="ARBA00022741"/>
    </source>
</evidence>
<dbReference type="InterPro" id="IPR041677">
    <property type="entry name" value="DNA2/NAM7_AAA_11"/>
</dbReference>
<evidence type="ECO:0000256" key="6">
    <source>
        <dbReference type="ARBA" id="ARBA00022801"/>
    </source>
</evidence>
<comment type="similarity">
    <text evidence="2">Belongs to the DNA2/NAM7 helicase family. SDE3 subfamily.</text>
</comment>
<dbReference type="Pfam" id="PF13086">
    <property type="entry name" value="AAA_11"/>
    <property type="match status" value="2"/>
</dbReference>
<dbReference type="PANTHER" id="PTHR45418:SF1">
    <property type="entry name" value="CANCER_TESTIS ANTIGEN 55"/>
    <property type="match status" value="1"/>
</dbReference>
<accession>A0A8S1A8K0</accession>
<evidence type="ECO:0000256" key="3">
    <source>
        <dbReference type="ARBA" id="ARBA00012552"/>
    </source>
</evidence>
<evidence type="ECO:0000313" key="13">
    <source>
        <dbReference type="EMBL" id="CAB3240929.1"/>
    </source>
</evidence>
<gene>
    <name evidence="13" type="ORF">APLA_LOCUS9317</name>
</gene>
<evidence type="ECO:0000313" key="14">
    <source>
        <dbReference type="Proteomes" id="UP000494256"/>
    </source>
</evidence>
<feature type="domain" description="DNA2/NAM7 helicase helicase" evidence="10">
    <location>
        <begin position="789"/>
        <end position="868"/>
    </location>
</feature>
<dbReference type="EC" id="3.6.4.13" evidence="3"/>
<dbReference type="InterPro" id="IPR049080">
    <property type="entry name" value="MOV-10-like_beta-barrel"/>
</dbReference>
<organism evidence="13 14">
    <name type="scientific">Arctia plantaginis</name>
    <name type="common">Wood tiger moth</name>
    <name type="synonym">Phalaena plantaginis</name>
    <dbReference type="NCBI Taxonomy" id="874455"/>
    <lineage>
        <taxon>Eukaryota</taxon>
        <taxon>Metazoa</taxon>
        <taxon>Ecdysozoa</taxon>
        <taxon>Arthropoda</taxon>
        <taxon>Hexapoda</taxon>
        <taxon>Insecta</taxon>
        <taxon>Pterygota</taxon>
        <taxon>Neoptera</taxon>
        <taxon>Endopterygota</taxon>
        <taxon>Lepidoptera</taxon>
        <taxon>Glossata</taxon>
        <taxon>Ditrysia</taxon>
        <taxon>Noctuoidea</taxon>
        <taxon>Erebidae</taxon>
        <taxon>Arctiinae</taxon>
        <taxon>Arctia</taxon>
    </lineage>
</organism>
<evidence type="ECO:0000256" key="7">
    <source>
        <dbReference type="ARBA" id="ARBA00022806"/>
    </source>
</evidence>
<dbReference type="Gene3D" id="2.60.40.10">
    <property type="entry name" value="Immunoglobulins"/>
    <property type="match status" value="1"/>
</dbReference>
<dbReference type="PANTHER" id="PTHR45418">
    <property type="entry name" value="CANCER/TESTIS ANTIGEN 55"/>
    <property type="match status" value="1"/>
</dbReference>
<protein>
    <recommendedName>
        <fullName evidence="3">RNA helicase</fullName>
        <ecNumber evidence="3">3.6.4.13</ecNumber>
    </recommendedName>
</protein>
<dbReference type="CDD" id="cd18808">
    <property type="entry name" value="SF1_C_Upf1"/>
    <property type="match status" value="1"/>
</dbReference>
<feature type="domain" description="DNA2/NAM7 helicase helicase" evidence="10">
    <location>
        <begin position="665"/>
        <end position="777"/>
    </location>
</feature>
<dbReference type="SUPFAM" id="SSF52540">
    <property type="entry name" value="P-loop containing nucleoside triphosphate hydrolases"/>
    <property type="match status" value="1"/>
</dbReference>
<dbReference type="GO" id="GO:0016787">
    <property type="term" value="F:hydrolase activity"/>
    <property type="evidence" value="ECO:0007669"/>
    <property type="project" value="UniProtKB-KW"/>
</dbReference>
<keyword evidence="5" id="KW-0547">Nucleotide-binding</keyword>
<reference evidence="13 14" key="1">
    <citation type="submission" date="2020-04" db="EMBL/GenBank/DDBJ databases">
        <authorList>
            <person name="Wallbank WR R."/>
            <person name="Pardo Diaz C."/>
            <person name="Kozak K."/>
            <person name="Martin S."/>
            <person name="Jiggins C."/>
            <person name="Moest M."/>
            <person name="Warren A I."/>
            <person name="Byers J.R.P. K."/>
            <person name="Montejo-Kovacevich G."/>
            <person name="Yen C E."/>
        </authorList>
    </citation>
    <scope>NUCLEOTIDE SEQUENCE [LARGE SCALE GENOMIC DNA]</scope>
</reference>
<keyword evidence="8" id="KW-0067">ATP-binding</keyword>
<proteinExistence type="inferred from homology"/>
<feature type="domain" description="Helicase MOV-10-like beta-barrel" evidence="12">
    <location>
        <begin position="533"/>
        <end position="604"/>
    </location>
</feature>
<comment type="catalytic activity">
    <reaction evidence="9">
        <text>ATP + H2O = ADP + phosphate + H(+)</text>
        <dbReference type="Rhea" id="RHEA:13065"/>
        <dbReference type="ChEBI" id="CHEBI:15377"/>
        <dbReference type="ChEBI" id="CHEBI:15378"/>
        <dbReference type="ChEBI" id="CHEBI:30616"/>
        <dbReference type="ChEBI" id="CHEBI:43474"/>
        <dbReference type="ChEBI" id="CHEBI:456216"/>
        <dbReference type="EC" id="3.6.4.13"/>
    </reaction>
</comment>
<evidence type="ECO:0000259" key="10">
    <source>
        <dbReference type="Pfam" id="PF13086"/>
    </source>
</evidence>
<evidence type="ECO:0000256" key="9">
    <source>
        <dbReference type="ARBA" id="ARBA00047984"/>
    </source>
</evidence>
<comment type="caution">
    <text evidence="13">The sequence shown here is derived from an EMBL/GenBank/DDBJ whole genome shotgun (WGS) entry which is preliminary data.</text>
</comment>
<evidence type="ECO:0000256" key="1">
    <source>
        <dbReference type="ARBA" id="ARBA00004496"/>
    </source>
</evidence>
<dbReference type="GO" id="GO:0005524">
    <property type="term" value="F:ATP binding"/>
    <property type="evidence" value="ECO:0007669"/>
    <property type="project" value="UniProtKB-KW"/>
</dbReference>
<dbReference type="InterPro" id="IPR013783">
    <property type="entry name" value="Ig-like_fold"/>
</dbReference>
<name>A0A8S1A8K0_ARCPL</name>
<dbReference type="Pfam" id="PF21634">
    <property type="entry name" value="MOV-10_beta-barrel"/>
    <property type="match status" value="1"/>
</dbReference>
<sequence length="1136" mass="128870">MVSYIKSFYHHWFPNTSEEETDLDQFLAEQLVELEIDEQETNEDVISSTPKIPRSAACYQRTGVITYMGENYILIDGMISFDTSACGLNLQVMDKVLYLCYKDANDTIIIVRILESLGTFWGDEEEAVDESSYNVIEHVFVGEVDNREDRAVFIKNTNLKFDLDHVTGTFIPIPGDWLELLCKVKFDDDKPMDITFDLVVEVLSFKPVRSKVKSALITGWTGDVGVCDKQIFFEKCCIVNSVQPTVGSKVLIEAIESNQGSCSWRVIKMHITETMMISESVSENSKPVLAVDDIEEKSFEVERKKNIEVTFPLKFDNVTFQQNPSITLNITNNSDEQIVVNKWIMLCKKRDSQINISPFLTRPKKIGPGQSCSFTIICQPKFYGQCKEHLIILFRGFQVERIIEINVLSNNNLGVTTSADGVRKTESEKINMLKRIKKEDNKSFVPGVKKTRAPNFVAVRLGMFPVPDKVWNAVLGDSNETIHHVDYSKIISRIETYLPCLIQTLNINNYMDRWHTLIYMEEIQVTVDMRSYDLSKAFLIRCQEYLGIEINGLAEKRPSLIAGDKVMVKDIWDSNKPLYEGFVHLIKGDLVLIKFHPRFHESYSGSDVSIQFHFNRSVFRRAHQAVNLAISNLGVDILFPNRIKLRNPQLPSDKVESIEWYNKDLNSGQKAAIKNILLGECRPMPYCIYGPPGTGKTMTVVETILQILTLMPDSRILVATPSNSAANLLTERLLKYKKLFSNSVVRLIANYLVDNENIPDIIKPYCATINISKEDTIKSNHTVKDSINLDVAASYVARYRVSIGTCYCLGSLAQLGLPKGHFTHVIVDEAGQALEPEIMIPLTFADKDNGQIVLAGDPMQLGPVVSSKYCAEFGYDESYMSRILETFPYQRDYNAFVNGFNEKLVTRLSENYRSLEEVITLPSKMFYDGSLVPRLPRNMPWIEHMLNVVSEVFESTNEPKTGGIFVHGVKGCNTRAEDSPSWFNPQEASMVALTACKLFKKNISPDEIGIITPYIAQIKYIRLLFDAMGLPRPKIGTVEEFQGQEKPLIIISTVRTTEAYVIIDQKHALGFVKNPKRLNVALTRAQVATLLFCDPHLLLSDPLWQQVINHAIKSDKYMGCDLLFTHNSQYNDIIKE</sequence>
<comment type="subcellular location">
    <subcellularLocation>
        <location evidence="1">Cytoplasm</location>
    </subcellularLocation>
</comment>
<dbReference type="Gene3D" id="3.40.50.300">
    <property type="entry name" value="P-loop containing nucleotide triphosphate hydrolases"/>
    <property type="match status" value="2"/>
</dbReference>